<evidence type="ECO:0000313" key="3">
    <source>
        <dbReference type="EMBL" id="MBB3930032.1"/>
    </source>
</evidence>
<dbReference type="Gene3D" id="3.30.700.10">
    <property type="entry name" value="Glycoprotein, Type 4 Pilin"/>
    <property type="match status" value="1"/>
</dbReference>
<proteinExistence type="predicted"/>
<dbReference type="InterPro" id="IPR045584">
    <property type="entry name" value="Pilin-like"/>
</dbReference>
<dbReference type="NCBIfam" id="TIGR02532">
    <property type="entry name" value="IV_pilin_GFxxxE"/>
    <property type="match status" value="1"/>
</dbReference>
<gene>
    <name evidence="3" type="ORF">GGR25_001071</name>
</gene>
<keyword evidence="1" id="KW-0472">Membrane</keyword>
<dbReference type="AlphaFoldDB" id="A0A840AKB9"/>
<dbReference type="InterPro" id="IPR012902">
    <property type="entry name" value="N_methyl_site"/>
</dbReference>
<dbReference type="Proteomes" id="UP000553963">
    <property type="component" value="Unassembled WGS sequence"/>
</dbReference>
<accession>A0A840AKB9</accession>
<keyword evidence="4" id="KW-1185">Reference proteome</keyword>
<dbReference type="SUPFAM" id="SSF54523">
    <property type="entry name" value="Pili subunits"/>
    <property type="match status" value="1"/>
</dbReference>
<evidence type="ECO:0000259" key="2">
    <source>
        <dbReference type="Pfam" id="PF08334"/>
    </source>
</evidence>
<dbReference type="Pfam" id="PF08334">
    <property type="entry name" value="T2SSG"/>
    <property type="match status" value="1"/>
</dbReference>
<dbReference type="GO" id="GO:0015627">
    <property type="term" value="C:type II protein secretion system complex"/>
    <property type="evidence" value="ECO:0007669"/>
    <property type="project" value="InterPro"/>
</dbReference>
<keyword evidence="1" id="KW-1133">Transmembrane helix</keyword>
<protein>
    <submittedName>
        <fullName evidence="3">General secretion pathway protein G</fullName>
    </submittedName>
</protein>
<dbReference type="InterPro" id="IPR013545">
    <property type="entry name" value="T2SS_protein-GspG_C"/>
</dbReference>
<comment type="caution">
    <text evidence="3">The sequence shown here is derived from an EMBL/GenBank/DDBJ whole genome shotgun (WGS) entry which is preliminary data.</text>
</comment>
<feature type="transmembrane region" description="Helical" evidence="1">
    <location>
        <begin position="6"/>
        <end position="28"/>
    </location>
</feature>
<dbReference type="NCBIfam" id="TIGR01710">
    <property type="entry name" value="typeII_sec_gspG"/>
    <property type="match status" value="1"/>
</dbReference>
<name>A0A840AKB9_9HYPH</name>
<evidence type="ECO:0000256" key="1">
    <source>
        <dbReference type="SAM" id="Phobius"/>
    </source>
</evidence>
<dbReference type="GO" id="GO:0015628">
    <property type="term" value="P:protein secretion by the type II secretion system"/>
    <property type="evidence" value="ECO:0007669"/>
    <property type="project" value="InterPro"/>
</dbReference>
<evidence type="ECO:0000313" key="4">
    <source>
        <dbReference type="Proteomes" id="UP000553963"/>
    </source>
</evidence>
<dbReference type="InterPro" id="IPR010054">
    <property type="entry name" value="Type2_sec_GspG"/>
</dbReference>
<feature type="domain" description="Type II secretion system protein GspG C-terminal" evidence="2">
    <location>
        <begin position="24"/>
        <end position="130"/>
    </location>
</feature>
<organism evidence="3 4">
    <name type="scientific">Kaistia hirudinis</name>
    <dbReference type="NCBI Taxonomy" id="1293440"/>
    <lineage>
        <taxon>Bacteria</taxon>
        <taxon>Pseudomonadati</taxon>
        <taxon>Pseudomonadota</taxon>
        <taxon>Alphaproteobacteria</taxon>
        <taxon>Hyphomicrobiales</taxon>
        <taxon>Kaistiaceae</taxon>
        <taxon>Kaistia</taxon>
    </lineage>
</organism>
<reference evidence="3 4" key="1">
    <citation type="submission" date="2020-08" db="EMBL/GenBank/DDBJ databases">
        <title>Genomic Encyclopedia of Type Strains, Phase IV (KMG-IV): sequencing the most valuable type-strain genomes for metagenomic binning, comparative biology and taxonomic classification.</title>
        <authorList>
            <person name="Goeker M."/>
        </authorList>
    </citation>
    <scope>NUCLEOTIDE SEQUENCE [LARGE SCALE GENOMIC DNA]</scope>
    <source>
        <strain evidence="3 4">DSM 25966</strain>
    </source>
</reference>
<sequence length="132" mass="14233">MTLLEILIVMVILGLLATLGSVQLIGYLGRAKAQTAHLQIEEIGTAVELYRIDVGSLPEGKDALIGLVEQPAGVERWNGPYLRKRTVLTDPWGRAYTYSQPGEHGEFDIVSLGADGKAGGEGVDADIGNWMR</sequence>
<keyword evidence="1" id="KW-0812">Transmembrane</keyword>
<dbReference type="EMBL" id="JACIDS010000002">
    <property type="protein sequence ID" value="MBB3930032.1"/>
    <property type="molecule type" value="Genomic_DNA"/>
</dbReference>